<dbReference type="Pfam" id="PF01593">
    <property type="entry name" value="Amino_oxidase"/>
    <property type="match status" value="1"/>
</dbReference>
<proteinExistence type="predicted"/>
<dbReference type="OrthoDB" id="231484at2"/>
<reference evidence="2 3" key="1">
    <citation type="journal article" date="2018" name="Front. Microbiol.">
        <title>Hydrolytic Capabilities as a Key to Environmental Success: Chitinolytic and Cellulolytic Acidobacteria From Acidic Sub-arctic Soils and Boreal Peatlands.</title>
        <authorList>
            <person name="Belova S.E."/>
            <person name="Ravin N.V."/>
            <person name="Pankratov T.A."/>
            <person name="Rakitin A.L."/>
            <person name="Ivanova A.A."/>
            <person name="Beletsky A.V."/>
            <person name="Mardanov A.V."/>
            <person name="Sinninghe Damste J.S."/>
            <person name="Dedysh S.N."/>
        </authorList>
    </citation>
    <scope>NUCLEOTIDE SEQUENCE [LARGE SCALE GENOMIC DNA]</scope>
    <source>
        <strain evidence="2 3">SBC82</strain>
    </source>
</reference>
<dbReference type="SUPFAM" id="SSF51905">
    <property type="entry name" value="FAD/NAD(P)-binding domain"/>
    <property type="match status" value="1"/>
</dbReference>
<evidence type="ECO:0000259" key="1">
    <source>
        <dbReference type="Pfam" id="PF01593"/>
    </source>
</evidence>
<feature type="domain" description="Amine oxidase" evidence="1">
    <location>
        <begin position="209"/>
        <end position="523"/>
    </location>
</feature>
<organism evidence="2 3">
    <name type="scientific">Acidisarcina polymorpha</name>
    <dbReference type="NCBI Taxonomy" id="2211140"/>
    <lineage>
        <taxon>Bacteria</taxon>
        <taxon>Pseudomonadati</taxon>
        <taxon>Acidobacteriota</taxon>
        <taxon>Terriglobia</taxon>
        <taxon>Terriglobales</taxon>
        <taxon>Acidobacteriaceae</taxon>
        <taxon>Acidisarcina</taxon>
    </lineage>
</organism>
<evidence type="ECO:0000313" key="3">
    <source>
        <dbReference type="Proteomes" id="UP000253606"/>
    </source>
</evidence>
<dbReference type="Pfam" id="PF13450">
    <property type="entry name" value="NAD_binding_8"/>
    <property type="match status" value="1"/>
</dbReference>
<gene>
    <name evidence="2" type="ORF">ACPOL_4884</name>
</gene>
<keyword evidence="3" id="KW-1185">Reference proteome</keyword>
<dbReference type="KEGG" id="abas:ACPOL_4884"/>
<dbReference type="Proteomes" id="UP000253606">
    <property type="component" value="Chromosome"/>
</dbReference>
<dbReference type="InterPro" id="IPR002937">
    <property type="entry name" value="Amino_oxidase"/>
</dbReference>
<protein>
    <recommendedName>
        <fullName evidence="1">Amine oxidase domain-containing protein</fullName>
    </recommendedName>
</protein>
<accession>A0A2Z5G6H2</accession>
<dbReference type="RefSeq" id="WP_114208976.1">
    <property type="nucleotide sequence ID" value="NZ_CP030840.1"/>
</dbReference>
<dbReference type="AlphaFoldDB" id="A0A2Z5G6H2"/>
<dbReference type="InterPro" id="IPR036188">
    <property type="entry name" value="FAD/NAD-bd_sf"/>
</dbReference>
<name>A0A2Z5G6H2_9BACT</name>
<evidence type="ECO:0000313" key="2">
    <source>
        <dbReference type="EMBL" id="AXC14146.1"/>
    </source>
</evidence>
<dbReference type="EMBL" id="CP030840">
    <property type="protein sequence ID" value="AXC14146.1"/>
    <property type="molecule type" value="Genomic_DNA"/>
</dbReference>
<sequence length="603" mass="66208">MDEQITRADHVDGHARTIDTASSEDSLLAAEQWDGYGGEGDYAKANGNTHAVMRAGHGIRDAVYSGRLNEAQAIEETLDCVVVGGGISGLAAAHLYTENTGRSKRCLILEDHAIFGGEARRNEFLVDGQRLVANQGSAMFFPPMPLSSTQKFYESIGFDGRPFQYQDWGGGQPVLPVAQTPYAEGGPHSGMFFGARFGHPEGLWLFDPWGKSLAGAPFPEPVKRELLRARKEKPAFSPPRSHGDAVARALDKISLEDHLMQRDGLSRGTIRTYMPYAANGAGASADEISAYADYAPDLLFPWDDSSGAQMFPGGNTGIARLLVKTMLPNALPGPTGLGSVFAQKVDFTRLDREGDPVRIRLGATVAEVKHEGDAVRVTYAVKDRLFAVRARSVIMAGGWSTWRTIPDLPESYRDAYRQFYRMPCLVMNVALRNWRFLAKMGITESQWFEGLGDSFAVRRIATFGGVPAAISPDDPTVLTMKILFTEPGLPLAQQATRGRMRMLSTSYEEFERRIREQFTLMFARAGFDARRDIAGIILNRWGHAYLCAQPGFFFGRDGKPAPREIIRSAPFGKIAFANSDLSGIMDHRASIAEADRAVKQILA</sequence>
<dbReference type="GO" id="GO:0016491">
    <property type="term" value="F:oxidoreductase activity"/>
    <property type="evidence" value="ECO:0007669"/>
    <property type="project" value="InterPro"/>
</dbReference>
<dbReference type="Gene3D" id="3.50.50.60">
    <property type="entry name" value="FAD/NAD(P)-binding domain"/>
    <property type="match status" value="1"/>
</dbReference>